<dbReference type="KEGG" id="amus:LMH87_006012"/>
<dbReference type="RefSeq" id="XP_056059250.1">
    <property type="nucleotide sequence ID" value="XM_056203834.1"/>
</dbReference>
<comment type="caution">
    <text evidence="7">The sequence shown here is derived from an EMBL/GenBank/DDBJ whole genome shotgun (WGS) entry which is preliminary data.</text>
</comment>
<comment type="subcellular location">
    <subcellularLocation>
        <location evidence="1">Membrane</location>
        <topology evidence="1">Multi-pass membrane protein</topology>
    </subcellularLocation>
</comment>
<feature type="transmembrane region" description="Helical" evidence="6">
    <location>
        <begin position="111"/>
        <end position="133"/>
    </location>
</feature>
<name>A0A9W8USF4_AKAMU</name>
<dbReference type="InterPro" id="IPR011701">
    <property type="entry name" value="MFS"/>
</dbReference>
<evidence type="ECO:0000256" key="3">
    <source>
        <dbReference type="ARBA" id="ARBA00022692"/>
    </source>
</evidence>
<evidence type="ECO:0000256" key="5">
    <source>
        <dbReference type="ARBA" id="ARBA00023136"/>
    </source>
</evidence>
<dbReference type="PANTHER" id="PTHR43791">
    <property type="entry name" value="PERMEASE-RELATED"/>
    <property type="match status" value="1"/>
</dbReference>
<accession>A0A9W8USF4</accession>
<keyword evidence="8" id="KW-1185">Reference proteome</keyword>
<proteinExistence type="predicted"/>
<feature type="transmembrane region" description="Helical" evidence="6">
    <location>
        <begin position="344"/>
        <end position="364"/>
    </location>
</feature>
<evidence type="ECO:0000256" key="1">
    <source>
        <dbReference type="ARBA" id="ARBA00004141"/>
    </source>
</evidence>
<dbReference type="SUPFAM" id="SSF103473">
    <property type="entry name" value="MFS general substrate transporter"/>
    <property type="match status" value="1"/>
</dbReference>
<sequence length="442" mass="48966">MNHHVEKGDGDATTIQDAKIVVDAGIHLSPEEDRRILRKLDLCLLPIMAVSYFFQYLDKSALGSTAILGLRQDLHLSGEEYSWSSGIYYFGYLAASYPAGVMMIRWRVGKAITVSILVWGAILMLTAVCHNAAGLLTTRFFLGVAEAAIAPGLTIIVSMFYKKSEQPLRHAAWFLGNTCAGKADREKVVIRVQENLTGIKNDELKWSQVREALLDMNTWFLVLTQLSSNIPNGGVTTFRSIILHGIGFSTFDTLLLQCVPYLVQLALVILCTGGSSYLKNTRTYWMMLTFAVALVGAALVRQLPEHGKWGRYAGTCLMGANSASFPLLMSMVSGNIGGFTEKTTVNAMSFIAYCVGNIIGPQLFFEREAPSYGSGFAALIVCQTVCFVLCLSMRFYLVWVNRSRDRHEGSTETADEDNVQTQTLMAMMDKTDKEIEGFRYVY</sequence>
<evidence type="ECO:0008006" key="9">
    <source>
        <dbReference type="Google" id="ProtNLM"/>
    </source>
</evidence>
<dbReference type="Proteomes" id="UP001144673">
    <property type="component" value="Chromosome 1"/>
</dbReference>
<feature type="transmembrane region" description="Helical" evidence="6">
    <location>
        <begin position="376"/>
        <end position="397"/>
    </location>
</feature>
<feature type="transmembrane region" description="Helical" evidence="6">
    <location>
        <begin position="283"/>
        <end position="300"/>
    </location>
</feature>
<reference evidence="7" key="1">
    <citation type="journal article" date="2023" name="Access Microbiol">
        <title>De-novo genome assembly for Akanthomyces muscarius, a biocontrol agent of insect agricultural pests.</title>
        <authorList>
            <person name="Erdos Z."/>
            <person name="Studholme D.J."/>
            <person name="Raymond B."/>
            <person name="Sharma M."/>
        </authorList>
    </citation>
    <scope>NUCLEOTIDE SEQUENCE</scope>
    <source>
        <strain evidence="7">Ve6</strain>
    </source>
</reference>
<keyword evidence="5 6" id="KW-0472">Membrane</keyword>
<dbReference type="GO" id="GO:0022857">
    <property type="term" value="F:transmembrane transporter activity"/>
    <property type="evidence" value="ECO:0007669"/>
    <property type="project" value="InterPro"/>
</dbReference>
<feature type="transmembrane region" description="Helical" evidence="6">
    <location>
        <begin position="312"/>
        <end position="332"/>
    </location>
</feature>
<dbReference type="GO" id="GO:0016020">
    <property type="term" value="C:membrane"/>
    <property type="evidence" value="ECO:0007669"/>
    <property type="project" value="UniProtKB-SubCell"/>
</dbReference>
<evidence type="ECO:0000256" key="6">
    <source>
        <dbReference type="SAM" id="Phobius"/>
    </source>
</evidence>
<evidence type="ECO:0000256" key="4">
    <source>
        <dbReference type="ARBA" id="ARBA00022989"/>
    </source>
</evidence>
<evidence type="ECO:0000313" key="8">
    <source>
        <dbReference type="Proteomes" id="UP001144673"/>
    </source>
</evidence>
<feature type="transmembrane region" description="Helical" evidence="6">
    <location>
        <begin position="139"/>
        <end position="161"/>
    </location>
</feature>
<keyword evidence="2" id="KW-0813">Transport</keyword>
<protein>
    <recommendedName>
        <fullName evidence="9">Allantoate permease</fullName>
    </recommendedName>
</protein>
<dbReference type="PANTHER" id="PTHR43791:SF103">
    <property type="entry name" value="MAJOR FACILITATOR SUPERFAMILY (MFS) PROFILE DOMAIN-CONTAINING PROTEIN-RELATED"/>
    <property type="match status" value="1"/>
</dbReference>
<dbReference type="InterPro" id="IPR036259">
    <property type="entry name" value="MFS_trans_sf"/>
</dbReference>
<organism evidence="7 8">
    <name type="scientific">Akanthomyces muscarius</name>
    <name type="common">Entomopathogenic fungus</name>
    <name type="synonym">Lecanicillium muscarium</name>
    <dbReference type="NCBI Taxonomy" id="2231603"/>
    <lineage>
        <taxon>Eukaryota</taxon>
        <taxon>Fungi</taxon>
        <taxon>Dikarya</taxon>
        <taxon>Ascomycota</taxon>
        <taxon>Pezizomycotina</taxon>
        <taxon>Sordariomycetes</taxon>
        <taxon>Hypocreomycetidae</taxon>
        <taxon>Hypocreales</taxon>
        <taxon>Cordycipitaceae</taxon>
        <taxon>Akanthomyces</taxon>
    </lineage>
</organism>
<dbReference type="Gene3D" id="1.20.1250.20">
    <property type="entry name" value="MFS general substrate transporter like domains"/>
    <property type="match status" value="2"/>
</dbReference>
<dbReference type="Pfam" id="PF07690">
    <property type="entry name" value="MFS_1"/>
    <property type="match status" value="1"/>
</dbReference>
<gene>
    <name evidence="7" type="ORF">LMH87_006012</name>
</gene>
<evidence type="ECO:0000313" key="7">
    <source>
        <dbReference type="EMBL" id="KAJ4164335.1"/>
    </source>
</evidence>
<dbReference type="GeneID" id="80893171"/>
<dbReference type="AlphaFoldDB" id="A0A9W8USF4"/>
<dbReference type="EMBL" id="JAJHUN010000001">
    <property type="protein sequence ID" value="KAJ4164335.1"/>
    <property type="molecule type" value="Genomic_DNA"/>
</dbReference>
<evidence type="ECO:0000256" key="2">
    <source>
        <dbReference type="ARBA" id="ARBA00022448"/>
    </source>
</evidence>
<keyword evidence="4 6" id="KW-1133">Transmembrane helix</keyword>
<keyword evidence="3 6" id="KW-0812">Transmembrane</keyword>